<dbReference type="CDD" id="cd00685">
    <property type="entry name" value="Trans_IPPS_HT"/>
    <property type="match status" value="1"/>
</dbReference>
<dbReference type="STRING" id="870242.cpu_09810"/>
<evidence type="ECO:0000313" key="7">
    <source>
        <dbReference type="EMBL" id="GAV22471.1"/>
    </source>
</evidence>
<dbReference type="SUPFAM" id="SSF48576">
    <property type="entry name" value="Terpenoid synthases"/>
    <property type="match status" value="1"/>
</dbReference>
<evidence type="ECO:0000256" key="3">
    <source>
        <dbReference type="ARBA" id="ARBA00022679"/>
    </source>
</evidence>
<evidence type="ECO:0000256" key="5">
    <source>
        <dbReference type="ARBA" id="ARBA00022842"/>
    </source>
</evidence>
<dbReference type="Pfam" id="PF00348">
    <property type="entry name" value="polyprenyl_synt"/>
    <property type="match status" value="1"/>
</dbReference>
<keyword evidence="3 6" id="KW-0808">Transferase</keyword>
<comment type="similarity">
    <text evidence="2 6">Belongs to the FPP/GGPP synthase family.</text>
</comment>
<keyword evidence="4" id="KW-0479">Metal-binding</keyword>
<protein>
    <submittedName>
        <fullName evidence="7">Heptaprenyl diphosphate synthase</fullName>
    </submittedName>
</protein>
<dbReference type="GO" id="GO:0004659">
    <property type="term" value="F:prenyltransferase activity"/>
    <property type="evidence" value="ECO:0007669"/>
    <property type="project" value="InterPro"/>
</dbReference>
<comment type="cofactor">
    <cofactor evidence="1">
        <name>Mg(2+)</name>
        <dbReference type="ChEBI" id="CHEBI:18420"/>
    </cofactor>
</comment>
<name>A0A1L8CU95_9THEO</name>
<evidence type="ECO:0000256" key="2">
    <source>
        <dbReference type="ARBA" id="ARBA00006706"/>
    </source>
</evidence>
<evidence type="ECO:0000313" key="8">
    <source>
        <dbReference type="Proteomes" id="UP000187485"/>
    </source>
</evidence>
<dbReference type="InterPro" id="IPR033749">
    <property type="entry name" value="Polyprenyl_synt_CS"/>
</dbReference>
<keyword evidence="8" id="KW-1185">Reference proteome</keyword>
<evidence type="ECO:0000256" key="6">
    <source>
        <dbReference type="RuleBase" id="RU004466"/>
    </source>
</evidence>
<organism evidence="7 8">
    <name type="scientific">Carboxydothermus pertinax</name>
    <dbReference type="NCBI Taxonomy" id="870242"/>
    <lineage>
        <taxon>Bacteria</taxon>
        <taxon>Bacillati</taxon>
        <taxon>Bacillota</taxon>
        <taxon>Clostridia</taxon>
        <taxon>Thermoanaerobacterales</taxon>
        <taxon>Thermoanaerobacteraceae</taxon>
        <taxon>Carboxydothermus</taxon>
    </lineage>
</organism>
<accession>A0A1L8CU95</accession>
<dbReference type="InterPro" id="IPR000092">
    <property type="entry name" value="Polyprenyl_synt"/>
</dbReference>
<evidence type="ECO:0000256" key="1">
    <source>
        <dbReference type="ARBA" id="ARBA00001946"/>
    </source>
</evidence>
<dbReference type="PROSITE" id="PS00723">
    <property type="entry name" value="POLYPRENYL_SYNTHASE_1"/>
    <property type="match status" value="1"/>
</dbReference>
<evidence type="ECO:0000256" key="4">
    <source>
        <dbReference type="ARBA" id="ARBA00022723"/>
    </source>
</evidence>
<dbReference type="Proteomes" id="UP000187485">
    <property type="component" value="Unassembled WGS sequence"/>
</dbReference>
<dbReference type="InterPro" id="IPR008949">
    <property type="entry name" value="Isoprenoid_synthase_dom_sf"/>
</dbReference>
<dbReference type="GO" id="GO:0008299">
    <property type="term" value="P:isoprenoid biosynthetic process"/>
    <property type="evidence" value="ECO:0007669"/>
    <property type="project" value="InterPro"/>
</dbReference>
<reference evidence="8" key="1">
    <citation type="submission" date="2016-12" db="EMBL/GenBank/DDBJ databases">
        <title>Draft Genome Sequences od Carboxydothermus pertinax and islandicus, Hydrogenogenic Carboxydotrophic Bacteria.</title>
        <authorList>
            <person name="Fukuyama Y."/>
            <person name="Ohmae K."/>
            <person name="Yoneda Y."/>
            <person name="Yoshida T."/>
            <person name="Sako Y."/>
        </authorList>
    </citation>
    <scope>NUCLEOTIDE SEQUENCE [LARGE SCALE GENOMIC DNA]</scope>
    <source>
        <strain evidence="8">Ug1</strain>
    </source>
</reference>
<dbReference type="AlphaFoldDB" id="A0A1L8CU95"/>
<sequence>MNMNYYIIKLLSRQKYLKEGFLTLEEEYLCEKIVMEDRKLFNLIKEDLMKVERELFNEVAEREEYLNDPALHLLRAGGKRLRPAFALLSAKLGDYEFEKVKPLAVALELIHMATLVHDDVVDNSFLRRGLPTVKANWGNKISVHIGDRIFARSLILIDACKNSYVAKVLSDVSVKMSAGEIQQLNSAKRISTSVKEYLLKIRRKTALLLSASCELGGVMANVPSRVVSALKIYGLYVGMAFQIIDDILDFTADEKVLGKPVGSDLKQGLITLPVLLALKNDKNNKLWTELLKLNNSTANVEQIISEVKALGGINEAYVWAKNYVDKAIKAFEFVPNSPVKDSFLEIAKFIVARNY</sequence>
<dbReference type="Gene3D" id="1.10.600.10">
    <property type="entry name" value="Farnesyl Diphosphate Synthase"/>
    <property type="match status" value="1"/>
</dbReference>
<proteinExistence type="inferred from homology"/>
<dbReference type="PROSITE" id="PS00444">
    <property type="entry name" value="POLYPRENYL_SYNTHASE_2"/>
    <property type="match status" value="1"/>
</dbReference>
<keyword evidence="5" id="KW-0460">Magnesium</keyword>
<comment type="caution">
    <text evidence="7">The sequence shown here is derived from an EMBL/GenBank/DDBJ whole genome shotgun (WGS) entry which is preliminary data.</text>
</comment>
<dbReference type="PANTHER" id="PTHR12001:SF69">
    <property type="entry name" value="ALL TRANS-POLYPRENYL-DIPHOSPHATE SYNTHASE PDSS1"/>
    <property type="match status" value="1"/>
</dbReference>
<dbReference type="EMBL" id="BDJK01000014">
    <property type="protein sequence ID" value="GAV22471.1"/>
    <property type="molecule type" value="Genomic_DNA"/>
</dbReference>
<dbReference type="SFLD" id="SFLDS00005">
    <property type="entry name" value="Isoprenoid_Synthase_Type_I"/>
    <property type="match status" value="1"/>
</dbReference>
<gene>
    <name evidence="7" type="ORF">cpu_09810</name>
</gene>
<dbReference type="PANTHER" id="PTHR12001">
    <property type="entry name" value="GERANYLGERANYL PYROPHOSPHATE SYNTHASE"/>
    <property type="match status" value="1"/>
</dbReference>
<dbReference type="GO" id="GO:0046872">
    <property type="term" value="F:metal ion binding"/>
    <property type="evidence" value="ECO:0007669"/>
    <property type="project" value="UniProtKB-KW"/>
</dbReference>